<gene>
    <name evidence="2" type="ORF">N7494_009481</name>
</gene>
<evidence type="ECO:0000313" key="3">
    <source>
        <dbReference type="Proteomes" id="UP001220324"/>
    </source>
</evidence>
<proteinExistence type="predicted"/>
<dbReference type="Proteomes" id="UP001220324">
    <property type="component" value="Unassembled WGS sequence"/>
</dbReference>
<accession>A0AAD6CQ38</accession>
<keyword evidence="1" id="KW-0175">Coiled coil</keyword>
<dbReference type="AlphaFoldDB" id="A0AAD6CQ38"/>
<keyword evidence="3" id="KW-1185">Reference proteome</keyword>
<evidence type="ECO:0000313" key="2">
    <source>
        <dbReference type="EMBL" id="KAJ5532929.1"/>
    </source>
</evidence>
<dbReference type="EMBL" id="JAQIZZ010000007">
    <property type="protein sequence ID" value="KAJ5532929.1"/>
    <property type="molecule type" value="Genomic_DNA"/>
</dbReference>
<comment type="caution">
    <text evidence="2">The sequence shown here is derived from an EMBL/GenBank/DDBJ whole genome shotgun (WGS) entry which is preliminary data.</text>
</comment>
<feature type="coiled-coil region" evidence="1">
    <location>
        <begin position="291"/>
        <end position="325"/>
    </location>
</feature>
<evidence type="ECO:0000256" key="1">
    <source>
        <dbReference type="SAM" id="Coils"/>
    </source>
</evidence>
<organism evidence="2 3">
    <name type="scientific">Penicillium frequentans</name>
    <dbReference type="NCBI Taxonomy" id="3151616"/>
    <lineage>
        <taxon>Eukaryota</taxon>
        <taxon>Fungi</taxon>
        <taxon>Dikarya</taxon>
        <taxon>Ascomycota</taxon>
        <taxon>Pezizomycotina</taxon>
        <taxon>Eurotiomycetes</taxon>
        <taxon>Eurotiomycetidae</taxon>
        <taxon>Eurotiales</taxon>
        <taxon>Aspergillaceae</taxon>
        <taxon>Penicillium</taxon>
    </lineage>
</organism>
<name>A0AAD6CQ38_9EURO</name>
<protein>
    <submittedName>
        <fullName evidence="2">Uncharacterized protein</fullName>
    </submittedName>
</protein>
<sequence length="406" mass="46803">MRQENPDERLVYLACQHIFRGNASNIRKMKVIKGLIKEDKKPSLADILRQYNITQTSYVAQKLLEEEIFGNNSKAKTRFPDLFHVSPTQSAKRQISEAEAAQGEASAVKKIPERESKHIVIVPQPKPKDEANKEPDSRYISADINVQRKFDNLFTSIESPLERNRDIDKAVPSLYPVYVQYRCQHLITTTIQELVEESCFEFAQQHFPHLLELNNWDCPELVELTEWTKLLAQHSLHPAGATKKPMDEIFALLRDLRHSAVHRLRKTATGIERLAENAQLFLETLEDVFRSEKVSVLRRELKSAVEELRRNKDLLEGKLRTQLEEIHVKRAELDACEKDAIESMGHEDLKYQNDIGKGLESVVLKVKSNEKQDWKGKGKLSFMDQDLYGSEKEFLAANLTTYNPEI</sequence>
<reference evidence="2 3" key="1">
    <citation type="journal article" date="2023" name="IMA Fungus">
        <title>Comparative genomic study of the Penicillium genus elucidates a diverse pangenome and 15 lateral gene transfer events.</title>
        <authorList>
            <person name="Petersen C."/>
            <person name="Sorensen T."/>
            <person name="Nielsen M.R."/>
            <person name="Sondergaard T.E."/>
            <person name="Sorensen J.L."/>
            <person name="Fitzpatrick D.A."/>
            <person name="Frisvad J.C."/>
            <person name="Nielsen K.L."/>
        </authorList>
    </citation>
    <scope>NUCLEOTIDE SEQUENCE [LARGE SCALE GENOMIC DNA]</scope>
    <source>
        <strain evidence="2 3">IBT 35679</strain>
    </source>
</reference>